<dbReference type="STRING" id="945553.A0A0D2MYY5"/>
<gene>
    <name evidence="3" type="ORF">HYPSUDRAFT_508007</name>
</gene>
<keyword evidence="4" id="KW-1185">Reference proteome</keyword>
<feature type="region of interest" description="Disordered" evidence="1">
    <location>
        <begin position="1"/>
        <end position="57"/>
    </location>
</feature>
<dbReference type="SMART" id="SM00444">
    <property type="entry name" value="GYF"/>
    <property type="match status" value="1"/>
</dbReference>
<feature type="compositionally biased region" description="Polar residues" evidence="1">
    <location>
        <begin position="35"/>
        <end position="54"/>
    </location>
</feature>
<dbReference type="Proteomes" id="UP000054270">
    <property type="component" value="Unassembled WGS sequence"/>
</dbReference>
<sequence>MSATTMHFGPEWMRTKHQPLSRSQPPPSPPPNNSGVSTYSALVSATPPASSETSDYAHPFRYSKDELIRIYQEGGGKGGLGLEVERWEGVVREAGAEPIALREMTEAEKKIFAGPLNSDLRRRPSQSTDFLSPLNTSALERPRLTHSTSSTANSPLRERFGALKRRDSGPIGSSDTILPTLPRKPSLSSLQGPALSPRDMSPRTRVGYTSNFDGVLNNGESWTSRRRIAEASMKTAGAAPGRDTGDNPSNKPSGIREEKEDEQDPGSQSLHSQPLQTDNQNFFTSSSPRLHTEEPRQYETAGGGLDHTSSVSQPGSFGLNGASNPTQSLNNHVGVGPPPGLVDLAAVEWSYKDPSGQIQGPFRADLMQKWYNDGYFSSDLPMRRVLYDTHWTTVEKLKQRANGENIFLSPLLAPIPTSNRENGSPMQSYPTLDNVFNEPYQPSPIRTLRTSTFESYLGGGSLPSDSPSSSVGASHFGNPSPDPGAFGGRDVKPYFGNEHLAPRLPNFGPQDHVAPFPDRRPIGHEYPIAGINLQQQGPAFGNFTSDRDPNFNGYMYNPAQVSHDQWMMGSNNIPASMYAGGREHSGRVENHHHDPAVRAFNPGAIYTNENLGAFNGSTEVHHGYGQYDVASQPAFQNEEELLAPLVRDLEDINPQSNTFTGFRNLNIDSTPSKSPQTSNASFPPAPIQSPWKTSSGLSTSSLPTVASPASISSWNPEPSPIATSEHKDPVVAAPSPNNTDGLRNGVVPKSYLEVSPEPQIPVKTQKKVASPATKKVHPRDTSDAAPLSETSPPQSTQGAAKAIPVTTLAPQESAAAPAAPKTAWAKEEEAIKKKATVPSISLREIQEAEAKKLESRKAAEREKEKMVRVSTIVESKEDIQPFTASWGLPTSQTGSRGSVPVRETTTPAAQTPIAAPVWTTPVKQPTAKKSMKEIQEEEESRKKFAAKEVASAQAAAKRGYAESTTKVAGPPPPTAANNVWTTVGPSGKTSSPAVASPVRTVAQVAVTPTITALSRASSSPVPRNMVNSALKTRPAMTKIEDVSDTPSHDFLKWLSDSLKGLNNSVNVEEIISMLLSFPLEPDSTTMEIISDTIYSNSTTLDGRRFASEFVAKRKTDARSKSTSGKVKPISIAEVVKASPKTTQQEWGFKVVNKKKKGGRS</sequence>
<feature type="compositionally biased region" description="Polar residues" evidence="1">
    <location>
        <begin position="703"/>
        <end position="716"/>
    </location>
</feature>
<dbReference type="PANTHER" id="PTHR14445">
    <property type="entry name" value="GRB10 INTERACTING GYF PROTEIN"/>
    <property type="match status" value="1"/>
</dbReference>
<feature type="compositionally biased region" description="Low complexity" evidence="1">
    <location>
        <begin position="462"/>
        <end position="474"/>
    </location>
</feature>
<feature type="compositionally biased region" description="Low complexity" evidence="1">
    <location>
        <begin position="693"/>
        <end position="702"/>
    </location>
</feature>
<dbReference type="InterPro" id="IPR003169">
    <property type="entry name" value="GYF"/>
</dbReference>
<evidence type="ECO:0000313" key="4">
    <source>
        <dbReference type="Proteomes" id="UP000054270"/>
    </source>
</evidence>
<feature type="region of interest" description="Disordered" evidence="1">
    <location>
        <begin position="883"/>
        <end position="909"/>
    </location>
</feature>
<dbReference type="OMA" id="THLDTEW"/>
<dbReference type="EMBL" id="KN817519">
    <property type="protein sequence ID" value="KJA29318.1"/>
    <property type="molecule type" value="Genomic_DNA"/>
</dbReference>
<feature type="region of interest" description="Disordered" evidence="1">
    <location>
        <begin position="115"/>
        <end position="219"/>
    </location>
</feature>
<feature type="compositionally biased region" description="Polar residues" evidence="1">
    <location>
        <begin position="207"/>
        <end position="219"/>
    </location>
</feature>
<name>A0A0D2MYY5_HYPSF</name>
<feature type="compositionally biased region" description="Polar residues" evidence="1">
    <location>
        <begin position="307"/>
        <end position="331"/>
    </location>
</feature>
<evidence type="ECO:0000313" key="3">
    <source>
        <dbReference type="EMBL" id="KJA29318.1"/>
    </source>
</evidence>
<dbReference type="GO" id="GO:0005829">
    <property type="term" value="C:cytosol"/>
    <property type="evidence" value="ECO:0007669"/>
    <property type="project" value="TreeGrafter"/>
</dbReference>
<dbReference type="InterPro" id="IPR035445">
    <property type="entry name" value="GYF-like_dom_sf"/>
</dbReference>
<dbReference type="Pfam" id="PF02213">
    <property type="entry name" value="GYF"/>
    <property type="match status" value="1"/>
</dbReference>
<feature type="compositionally biased region" description="Polar residues" evidence="1">
    <location>
        <begin position="788"/>
        <end position="798"/>
    </location>
</feature>
<feature type="compositionally biased region" description="Low complexity" evidence="1">
    <location>
        <begin position="809"/>
        <end position="823"/>
    </location>
</feature>
<reference evidence="4" key="1">
    <citation type="submission" date="2014-04" db="EMBL/GenBank/DDBJ databases">
        <title>Evolutionary Origins and Diversification of the Mycorrhizal Mutualists.</title>
        <authorList>
            <consortium name="DOE Joint Genome Institute"/>
            <consortium name="Mycorrhizal Genomics Consortium"/>
            <person name="Kohler A."/>
            <person name="Kuo A."/>
            <person name="Nagy L.G."/>
            <person name="Floudas D."/>
            <person name="Copeland A."/>
            <person name="Barry K.W."/>
            <person name="Cichocki N."/>
            <person name="Veneault-Fourrey C."/>
            <person name="LaButti K."/>
            <person name="Lindquist E.A."/>
            <person name="Lipzen A."/>
            <person name="Lundell T."/>
            <person name="Morin E."/>
            <person name="Murat C."/>
            <person name="Riley R."/>
            <person name="Ohm R."/>
            <person name="Sun H."/>
            <person name="Tunlid A."/>
            <person name="Henrissat B."/>
            <person name="Grigoriev I.V."/>
            <person name="Hibbett D.S."/>
            <person name="Martin F."/>
        </authorList>
    </citation>
    <scope>NUCLEOTIDE SEQUENCE [LARGE SCALE GENOMIC DNA]</scope>
    <source>
        <strain evidence="4">FD-334 SS-4</strain>
    </source>
</reference>
<feature type="region of interest" description="Disordered" evidence="1">
    <location>
        <begin position="657"/>
        <end position="838"/>
    </location>
</feature>
<dbReference type="OrthoDB" id="6415790at2759"/>
<dbReference type="Gene3D" id="3.30.1490.40">
    <property type="match status" value="1"/>
</dbReference>
<feature type="region of interest" description="Disordered" evidence="1">
    <location>
        <begin position="232"/>
        <end position="333"/>
    </location>
</feature>
<feature type="compositionally biased region" description="Polar residues" evidence="1">
    <location>
        <begin position="125"/>
        <end position="138"/>
    </location>
</feature>
<feature type="compositionally biased region" description="Polar residues" evidence="1">
    <location>
        <begin position="145"/>
        <end position="154"/>
    </location>
</feature>
<dbReference type="InterPro" id="IPR051640">
    <property type="entry name" value="GRB10-interact_GYF"/>
</dbReference>
<protein>
    <recommendedName>
        <fullName evidence="2">GYF domain-containing protein</fullName>
    </recommendedName>
</protein>
<evidence type="ECO:0000256" key="1">
    <source>
        <dbReference type="SAM" id="MobiDB-lite"/>
    </source>
</evidence>
<feature type="compositionally biased region" description="Basic and acidic residues" evidence="1">
    <location>
        <begin position="156"/>
        <end position="168"/>
    </location>
</feature>
<organism evidence="3 4">
    <name type="scientific">Hypholoma sublateritium (strain FD-334 SS-4)</name>
    <dbReference type="NCBI Taxonomy" id="945553"/>
    <lineage>
        <taxon>Eukaryota</taxon>
        <taxon>Fungi</taxon>
        <taxon>Dikarya</taxon>
        <taxon>Basidiomycota</taxon>
        <taxon>Agaricomycotina</taxon>
        <taxon>Agaricomycetes</taxon>
        <taxon>Agaricomycetidae</taxon>
        <taxon>Agaricales</taxon>
        <taxon>Agaricineae</taxon>
        <taxon>Strophariaceae</taxon>
        <taxon>Hypholoma</taxon>
    </lineage>
</organism>
<dbReference type="SUPFAM" id="SSF55277">
    <property type="entry name" value="GYF domain"/>
    <property type="match status" value="1"/>
</dbReference>
<feature type="compositionally biased region" description="Polar residues" evidence="1">
    <location>
        <begin position="657"/>
        <end position="681"/>
    </location>
</feature>
<dbReference type="AlphaFoldDB" id="A0A0D2MYY5"/>
<proteinExistence type="predicted"/>
<accession>A0A0D2MYY5</accession>
<dbReference type="PANTHER" id="PTHR14445:SF36">
    <property type="entry name" value="FI03272P-RELATED"/>
    <property type="match status" value="1"/>
</dbReference>
<feature type="compositionally biased region" description="Polar residues" evidence="1">
    <location>
        <begin position="265"/>
        <end position="289"/>
    </location>
</feature>
<evidence type="ECO:0000259" key="2">
    <source>
        <dbReference type="PROSITE" id="PS50829"/>
    </source>
</evidence>
<feature type="region of interest" description="Disordered" evidence="1">
    <location>
        <begin position="458"/>
        <end position="485"/>
    </location>
</feature>
<feature type="domain" description="GYF" evidence="2">
    <location>
        <begin position="346"/>
        <end position="398"/>
    </location>
</feature>
<dbReference type="PROSITE" id="PS50829">
    <property type="entry name" value="GYF"/>
    <property type="match status" value="1"/>
</dbReference>